<dbReference type="HOGENOM" id="CLU_2881543_0_0_3"/>
<dbReference type="AlphaFoldDB" id="K9VIN6"/>
<organism evidence="1 2">
    <name type="scientific">Phormidium nigroviride PCC 7112</name>
    <dbReference type="NCBI Taxonomy" id="179408"/>
    <lineage>
        <taxon>Bacteria</taxon>
        <taxon>Bacillati</taxon>
        <taxon>Cyanobacteriota</taxon>
        <taxon>Cyanophyceae</taxon>
        <taxon>Oscillatoriophycideae</taxon>
        <taxon>Oscillatoriales</taxon>
        <taxon>Oscillatoriaceae</taxon>
        <taxon>Phormidium</taxon>
    </lineage>
</organism>
<dbReference type="RefSeq" id="WP_015177084.1">
    <property type="nucleotide sequence ID" value="NC_019729.1"/>
</dbReference>
<proteinExistence type="predicted"/>
<dbReference type="EMBL" id="CP003614">
    <property type="protein sequence ID" value="AFZ07821.1"/>
    <property type="molecule type" value="Genomic_DNA"/>
</dbReference>
<dbReference type="KEGG" id="oni:Osc7112_3450"/>
<keyword evidence="2" id="KW-1185">Reference proteome</keyword>
<sequence>MSGGIESLFKIAILLLKQDLYISLVDDIGVLIILYYNADNSCEVGVLVFCCLSWGDLFNPDLG</sequence>
<evidence type="ECO:0000313" key="2">
    <source>
        <dbReference type="Proteomes" id="UP000010478"/>
    </source>
</evidence>
<reference evidence="1 2" key="1">
    <citation type="submission" date="2012-05" db="EMBL/GenBank/DDBJ databases">
        <title>Finished chromosome of genome of Oscillatoria sp. PCC 7112.</title>
        <authorList>
            <consortium name="US DOE Joint Genome Institute"/>
            <person name="Gugger M."/>
            <person name="Coursin T."/>
            <person name="Rippka R."/>
            <person name="Tandeau De Marsac N."/>
            <person name="Huntemann M."/>
            <person name="Wei C.-L."/>
            <person name="Han J."/>
            <person name="Detter J.C."/>
            <person name="Han C."/>
            <person name="Tapia R."/>
            <person name="Davenport K."/>
            <person name="Daligault H."/>
            <person name="Erkkila T."/>
            <person name="Gu W."/>
            <person name="Munk A.C.C."/>
            <person name="Teshima H."/>
            <person name="Xu Y."/>
            <person name="Chain P."/>
            <person name="Chen A."/>
            <person name="Krypides N."/>
            <person name="Mavromatis K."/>
            <person name="Markowitz V."/>
            <person name="Szeto E."/>
            <person name="Ivanova N."/>
            <person name="Mikhailova N."/>
            <person name="Ovchinnikova G."/>
            <person name="Pagani I."/>
            <person name="Pati A."/>
            <person name="Goodwin L."/>
            <person name="Peters L."/>
            <person name="Pitluck S."/>
            <person name="Woyke T."/>
            <person name="Kerfeld C."/>
        </authorList>
    </citation>
    <scope>NUCLEOTIDE SEQUENCE [LARGE SCALE GENOMIC DNA]</scope>
    <source>
        <strain evidence="1 2">PCC 7112</strain>
    </source>
</reference>
<gene>
    <name evidence="1" type="ORF">Osc7112_3450</name>
</gene>
<dbReference type="STRING" id="179408.Osc7112_3450"/>
<dbReference type="Proteomes" id="UP000010478">
    <property type="component" value="Chromosome"/>
</dbReference>
<accession>K9VIN6</accession>
<evidence type="ECO:0000313" key="1">
    <source>
        <dbReference type="EMBL" id="AFZ07821.1"/>
    </source>
</evidence>
<protein>
    <submittedName>
        <fullName evidence="1">Uncharacterized protein</fullName>
    </submittedName>
</protein>
<name>K9VIN6_9CYAN</name>